<dbReference type="EMBL" id="CAJEWN010000283">
    <property type="protein sequence ID" value="CAD2176752.1"/>
    <property type="molecule type" value="Genomic_DNA"/>
</dbReference>
<dbReference type="Proteomes" id="UP000580250">
    <property type="component" value="Unassembled WGS sequence"/>
</dbReference>
<comment type="caution">
    <text evidence="1">The sequence shown here is derived from an EMBL/GenBank/DDBJ whole genome shotgun (WGS) entry which is preliminary data.</text>
</comment>
<gene>
    <name evidence="1" type="ORF">MENT_LOCUS28586</name>
</gene>
<reference evidence="1 2" key="1">
    <citation type="submission" date="2020-08" db="EMBL/GenBank/DDBJ databases">
        <authorList>
            <person name="Koutsovoulos G."/>
            <person name="Danchin GJ E."/>
        </authorList>
    </citation>
    <scope>NUCLEOTIDE SEQUENCE [LARGE SCALE GENOMIC DNA]</scope>
</reference>
<accession>A0A6V7VPS8</accession>
<protein>
    <submittedName>
        <fullName evidence="1">Uncharacterized protein</fullName>
    </submittedName>
</protein>
<sequence>MYDELIKLADFYTFSFFKAILKNNSVTIEGKQLGIFDWLKENVKQFALGISEFSIMSGAFFLFNEIGLEKYIATNSSTPYPVYLYFLGQKFYSKIPGKFFFEL</sequence>
<dbReference type="OrthoDB" id="5904696at2759"/>
<evidence type="ECO:0000313" key="1">
    <source>
        <dbReference type="EMBL" id="CAD2176752.1"/>
    </source>
</evidence>
<organism evidence="1 2">
    <name type="scientific">Meloidogyne enterolobii</name>
    <name type="common">Root-knot nematode worm</name>
    <name type="synonym">Meloidogyne mayaguensis</name>
    <dbReference type="NCBI Taxonomy" id="390850"/>
    <lineage>
        <taxon>Eukaryota</taxon>
        <taxon>Metazoa</taxon>
        <taxon>Ecdysozoa</taxon>
        <taxon>Nematoda</taxon>
        <taxon>Chromadorea</taxon>
        <taxon>Rhabditida</taxon>
        <taxon>Tylenchina</taxon>
        <taxon>Tylenchomorpha</taxon>
        <taxon>Tylenchoidea</taxon>
        <taxon>Meloidogynidae</taxon>
        <taxon>Meloidogyninae</taxon>
        <taxon>Meloidogyne</taxon>
    </lineage>
</organism>
<dbReference type="AlphaFoldDB" id="A0A6V7VPS8"/>
<proteinExistence type="predicted"/>
<name>A0A6V7VPS8_MELEN</name>
<evidence type="ECO:0000313" key="2">
    <source>
        <dbReference type="Proteomes" id="UP000580250"/>
    </source>
</evidence>